<feature type="region of interest" description="Disordered" evidence="3">
    <location>
        <begin position="1"/>
        <end position="22"/>
    </location>
</feature>
<dbReference type="PANTHER" id="PTHR43542">
    <property type="entry name" value="METHYLTRANSFERASE"/>
    <property type="match status" value="1"/>
</dbReference>
<proteinExistence type="predicted"/>
<evidence type="ECO:0000256" key="2">
    <source>
        <dbReference type="ARBA" id="ARBA00022679"/>
    </source>
</evidence>
<accession>A0A6B0YSI6</accession>
<dbReference type="AlphaFoldDB" id="A0A6B0YSI6"/>
<keyword evidence="2 4" id="KW-0808">Transferase</keyword>
<dbReference type="InterPro" id="IPR004398">
    <property type="entry name" value="RNA_MeTrfase_RsmD"/>
</dbReference>
<dbReference type="Pfam" id="PF03602">
    <property type="entry name" value="Cons_hypoth95"/>
    <property type="match status" value="1"/>
</dbReference>
<evidence type="ECO:0000256" key="3">
    <source>
        <dbReference type="SAM" id="MobiDB-lite"/>
    </source>
</evidence>
<dbReference type="EMBL" id="VXRG01000097">
    <property type="protein sequence ID" value="MXY94064.1"/>
    <property type="molecule type" value="Genomic_DNA"/>
</dbReference>
<name>A0A6B0YSI6_9CHLR</name>
<keyword evidence="1 4" id="KW-0489">Methyltransferase</keyword>
<dbReference type="PANTHER" id="PTHR43542:SF1">
    <property type="entry name" value="METHYLTRANSFERASE"/>
    <property type="match status" value="1"/>
</dbReference>
<organism evidence="4">
    <name type="scientific">Caldilineaceae bacterium SB0664_bin_27</name>
    <dbReference type="NCBI Taxonomy" id="2605260"/>
    <lineage>
        <taxon>Bacteria</taxon>
        <taxon>Bacillati</taxon>
        <taxon>Chloroflexota</taxon>
        <taxon>Caldilineae</taxon>
        <taxon>Caldilineales</taxon>
        <taxon>Caldilineaceae</taxon>
    </lineage>
</organism>
<dbReference type="InterPro" id="IPR029063">
    <property type="entry name" value="SAM-dependent_MTases_sf"/>
</dbReference>
<dbReference type="PIRSF" id="PIRSF004553">
    <property type="entry name" value="CHP00095"/>
    <property type="match status" value="1"/>
</dbReference>
<comment type="caution">
    <text evidence="4">The sequence shown here is derived from an EMBL/GenBank/DDBJ whole genome shotgun (WGS) entry which is preliminary data.</text>
</comment>
<dbReference type="GO" id="GO:0052913">
    <property type="term" value="F:16S rRNA (guanine(966)-N(2))-methyltransferase activity"/>
    <property type="evidence" value="ECO:0007669"/>
    <property type="project" value="UniProtKB-EC"/>
</dbReference>
<sequence>MRVISGSARGHRLQSVPGDGTRPITDRAKEALFSILGNWIEGRYVLDLFGGTGAVGIEALSRGAEHAFFVDRSRAAVRTILQNLSHCRMADLATVTRRDSFDFIEKFEGEPFDLVYIAPPQYRELWKKALKAVDAGVGLLVDDSVVIVQIDPHEEAPIKLDTLIEFDRRRYGSVLLIFYEVSEAAE</sequence>
<dbReference type="EC" id="2.1.1.171" evidence="4"/>
<dbReference type="CDD" id="cd02440">
    <property type="entry name" value="AdoMet_MTases"/>
    <property type="match status" value="1"/>
</dbReference>
<dbReference type="NCBIfam" id="TIGR00095">
    <property type="entry name" value="16S rRNA (guanine(966)-N(2))-methyltransferase RsmD"/>
    <property type="match status" value="1"/>
</dbReference>
<gene>
    <name evidence="4" type="primary">rsmD</name>
    <name evidence="4" type="ORF">F4Y42_11540</name>
</gene>
<evidence type="ECO:0000256" key="1">
    <source>
        <dbReference type="ARBA" id="ARBA00022603"/>
    </source>
</evidence>
<evidence type="ECO:0000313" key="4">
    <source>
        <dbReference type="EMBL" id="MXY94064.1"/>
    </source>
</evidence>
<dbReference type="Gene3D" id="3.40.50.150">
    <property type="entry name" value="Vaccinia Virus protein VP39"/>
    <property type="match status" value="1"/>
</dbReference>
<protein>
    <submittedName>
        <fullName evidence="4">16S rRNA (Guanine(966)-N(2))-methyltransferase RsmD</fullName>
        <ecNumber evidence="4">2.1.1.171</ecNumber>
    </submittedName>
</protein>
<dbReference type="SUPFAM" id="SSF53335">
    <property type="entry name" value="S-adenosyl-L-methionine-dependent methyltransferases"/>
    <property type="match status" value="1"/>
</dbReference>
<reference evidence="4" key="1">
    <citation type="submission" date="2019-09" db="EMBL/GenBank/DDBJ databases">
        <title>Characterisation of the sponge microbiome using genome-centric metagenomics.</title>
        <authorList>
            <person name="Engelberts J.P."/>
            <person name="Robbins S.J."/>
            <person name="De Goeij J.M."/>
            <person name="Aranda M."/>
            <person name="Bell S.C."/>
            <person name="Webster N.S."/>
        </authorList>
    </citation>
    <scope>NUCLEOTIDE SEQUENCE</scope>
    <source>
        <strain evidence="4">SB0664_bin_27</strain>
    </source>
</reference>